<dbReference type="EMBL" id="AAGVHF010000022">
    <property type="protein sequence ID" value="EBS3628738.1"/>
    <property type="molecule type" value="Genomic_DNA"/>
</dbReference>
<evidence type="ECO:0000313" key="3">
    <source>
        <dbReference type="EMBL" id="TAD64587.1"/>
    </source>
</evidence>
<name>A0A5U9QGY0_SALET</name>
<organism evidence="2">
    <name type="scientific">Salmonella enterica subsp. enterica serovar Albany</name>
    <dbReference type="NCBI Taxonomy" id="211968"/>
    <lineage>
        <taxon>Bacteria</taxon>
        <taxon>Pseudomonadati</taxon>
        <taxon>Pseudomonadota</taxon>
        <taxon>Gammaproteobacteria</taxon>
        <taxon>Enterobacterales</taxon>
        <taxon>Enterobacteriaceae</taxon>
        <taxon>Salmonella</taxon>
    </lineage>
</organism>
<sequence length="123" mass="13774">MNRIILMILLMFLVGKASADTSSSLMIQPKNGETLEDSKKHTMEYFGCIKAQAVKYAKTGESVDSISKASVVSCESYIPMIAESNIYYLNSSQDGKRQFTERLKSDGERLATKFAMDEKLKKN</sequence>
<reference evidence="2" key="2">
    <citation type="submission" date="2018-06" db="EMBL/GenBank/DDBJ databases">
        <authorList>
            <person name="Ashton P.M."/>
            <person name="Dallman T."/>
            <person name="Nair S."/>
            <person name="De Pinna E."/>
            <person name="Peters T."/>
            <person name="Grant K."/>
        </authorList>
    </citation>
    <scope>NUCLEOTIDE SEQUENCE</scope>
    <source>
        <strain evidence="2">238461</strain>
    </source>
</reference>
<evidence type="ECO:0000313" key="4">
    <source>
        <dbReference type="Proteomes" id="UP000293700"/>
    </source>
</evidence>
<dbReference type="RefSeq" id="WP_080313161.1">
    <property type="nucleotide sequence ID" value="NZ_CP036165.1"/>
</dbReference>
<dbReference type="EMBL" id="QAUU01000005">
    <property type="protein sequence ID" value="TAD64587.1"/>
    <property type="molecule type" value="Genomic_DNA"/>
</dbReference>
<reference evidence="3 4" key="1">
    <citation type="submission" date="2018-04" db="EMBL/GenBank/DDBJ databases">
        <title>Comparative genomic analysis of various Salmonella enterica serotypes in Singapore.</title>
        <authorList>
            <person name="Kohli G.S."/>
            <person name="Zwe Y.H."/>
            <person name="Ding Y."/>
            <person name="Givskov M."/>
            <person name="Liang Y."/>
        </authorList>
    </citation>
    <scope>NUCLEOTIDE SEQUENCE [LARGE SCALE GENOMIC DNA]</scope>
    <source>
        <strain evidence="3">Sg_wb24</strain>
        <strain evidence="4">sg_wb24</strain>
    </source>
</reference>
<comment type="caution">
    <text evidence="2">The sequence shown here is derived from an EMBL/GenBank/DDBJ whole genome shotgun (WGS) entry which is preliminary data.</text>
</comment>
<keyword evidence="1" id="KW-0732">Signal</keyword>
<feature type="signal peptide" evidence="1">
    <location>
        <begin position="1"/>
        <end position="19"/>
    </location>
</feature>
<feature type="chain" id="PRO_5036373878" evidence="1">
    <location>
        <begin position="20"/>
        <end position="123"/>
    </location>
</feature>
<protein>
    <submittedName>
        <fullName evidence="2">Uncharacterized protein</fullName>
    </submittedName>
</protein>
<dbReference type="AlphaFoldDB" id="A0A5U9QGY0"/>
<proteinExistence type="predicted"/>
<evidence type="ECO:0000313" key="2">
    <source>
        <dbReference type="EMBL" id="EBS3628738.1"/>
    </source>
</evidence>
<dbReference type="Proteomes" id="UP000293700">
    <property type="component" value="Unassembled WGS sequence"/>
</dbReference>
<gene>
    <name evidence="3" type="ORF">DBZ74_04480</name>
    <name evidence="2" type="ORF">DPD93_17820</name>
</gene>
<evidence type="ECO:0000256" key="1">
    <source>
        <dbReference type="SAM" id="SignalP"/>
    </source>
</evidence>
<accession>A0A5U9QGY0</accession>